<dbReference type="Proteomes" id="UP000000488">
    <property type="component" value="Chromosome"/>
</dbReference>
<dbReference type="AlphaFoldDB" id="F8CHW7"/>
<accession>F8CHW7</accession>
<proteinExistence type="predicted"/>
<name>F8CHW7_MYXFH</name>
<dbReference type="KEGG" id="mfu:LILAB_34595"/>
<sequence>MQPRYAGMQYGRFGPGQHTCELPHVPLEEHLGRQGAEVWFRYS</sequence>
<protein>
    <submittedName>
        <fullName evidence="1">Uncharacterized protein</fullName>
    </submittedName>
</protein>
<organism evidence="1 2">
    <name type="scientific">Myxococcus fulvus (strain ATCC BAA-855 / HW-1)</name>
    <dbReference type="NCBI Taxonomy" id="483219"/>
    <lineage>
        <taxon>Bacteria</taxon>
        <taxon>Pseudomonadati</taxon>
        <taxon>Myxococcota</taxon>
        <taxon>Myxococcia</taxon>
        <taxon>Myxococcales</taxon>
        <taxon>Cystobacterineae</taxon>
        <taxon>Myxococcaceae</taxon>
        <taxon>Myxococcus</taxon>
    </lineage>
</organism>
<evidence type="ECO:0000313" key="2">
    <source>
        <dbReference type="Proteomes" id="UP000000488"/>
    </source>
</evidence>
<reference evidence="1 2" key="1">
    <citation type="journal article" date="2011" name="J. Bacteriol.">
        <title>Genome sequence of the halotolerant marine bacterium Myxococcus fulvus HW-1.</title>
        <authorList>
            <person name="Li Z.F."/>
            <person name="Li X."/>
            <person name="Liu H."/>
            <person name="Liu X."/>
            <person name="Han K."/>
            <person name="Wu Z.H."/>
            <person name="Hu W."/>
            <person name="Li F.F."/>
            <person name="Li Y.Z."/>
        </authorList>
    </citation>
    <scope>NUCLEOTIDE SEQUENCE [LARGE SCALE GENOMIC DNA]</scope>
    <source>
        <strain evidence="2">ATCC BAA-855 / HW-1</strain>
    </source>
</reference>
<gene>
    <name evidence="1" type="ordered locus">LILAB_34595</name>
</gene>
<dbReference type="EMBL" id="CP002830">
    <property type="protein sequence ID" value="AEI68800.1"/>
    <property type="molecule type" value="Genomic_DNA"/>
</dbReference>
<evidence type="ECO:0000313" key="1">
    <source>
        <dbReference type="EMBL" id="AEI68800.1"/>
    </source>
</evidence>
<dbReference type="HOGENOM" id="CLU_3236403_0_0_7"/>